<organism evidence="2 3">
    <name type="scientific">Dongia mobilis</name>
    <dbReference type="NCBI Taxonomy" id="578943"/>
    <lineage>
        <taxon>Bacteria</taxon>
        <taxon>Pseudomonadati</taxon>
        <taxon>Pseudomonadota</taxon>
        <taxon>Alphaproteobacteria</taxon>
        <taxon>Rhodospirillales</taxon>
        <taxon>Dongiaceae</taxon>
        <taxon>Dongia</taxon>
    </lineage>
</organism>
<proteinExistence type="predicted"/>
<evidence type="ECO:0000313" key="3">
    <source>
        <dbReference type="Proteomes" id="UP000295783"/>
    </source>
</evidence>
<dbReference type="Pfam" id="PF06226">
    <property type="entry name" value="DUF1007"/>
    <property type="match status" value="1"/>
</dbReference>
<feature type="signal peptide" evidence="1">
    <location>
        <begin position="1"/>
        <end position="22"/>
    </location>
</feature>
<dbReference type="EMBL" id="SNYW01000011">
    <property type="protein sequence ID" value="TDQ80447.1"/>
    <property type="molecule type" value="Genomic_DNA"/>
</dbReference>
<reference evidence="2 3" key="1">
    <citation type="submission" date="2019-03" db="EMBL/GenBank/DDBJ databases">
        <title>Genomic Encyclopedia of Type Strains, Phase III (KMG-III): the genomes of soil and plant-associated and newly described type strains.</title>
        <authorList>
            <person name="Whitman W."/>
        </authorList>
    </citation>
    <scope>NUCLEOTIDE SEQUENCE [LARGE SCALE GENOMIC DNA]</scope>
    <source>
        <strain evidence="2 3">CGMCC 1.7660</strain>
    </source>
</reference>
<protein>
    <submittedName>
        <fullName evidence="2">ABC-type uncharacterized transport system substrate-binding protein</fullName>
    </submittedName>
</protein>
<keyword evidence="3" id="KW-1185">Reference proteome</keyword>
<keyword evidence="1" id="KW-0732">Signal</keyword>
<comment type="caution">
    <text evidence="2">The sequence shown here is derived from an EMBL/GenBank/DDBJ whole genome shotgun (WGS) entry which is preliminary data.</text>
</comment>
<feature type="chain" id="PRO_5020220396" evidence="1">
    <location>
        <begin position="23"/>
        <end position="198"/>
    </location>
</feature>
<evidence type="ECO:0000313" key="2">
    <source>
        <dbReference type="EMBL" id="TDQ80447.1"/>
    </source>
</evidence>
<dbReference type="AlphaFoldDB" id="A0A4R6WPK6"/>
<accession>A0A4R6WPK6</accession>
<dbReference type="Proteomes" id="UP000295783">
    <property type="component" value="Unassembled WGS sequence"/>
</dbReference>
<gene>
    <name evidence="2" type="ORF">A8950_2977</name>
</gene>
<evidence type="ECO:0000256" key="1">
    <source>
        <dbReference type="SAM" id="SignalP"/>
    </source>
</evidence>
<name>A0A4R6WPK6_9PROT</name>
<dbReference type="InterPro" id="IPR010412">
    <property type="entry name" value="DUF1007"/>
</dbReference>
<sequence>MNRFVLSGFAALLLMTGGSATAVAHPHVFIDNRVVLHFEGGKLVGFRTDWRFDEIFTEDMMLHYDADADGAISAAESAAMGEGTLPNLASFRYFTHVSVDGTDYRDLAPSAFAARKQEGALHFELTFTLPAPVDPRTQALRLEISDREYYVEVLLAADNPIALEGAGSDRCEAVVRDDPANAYYGGFVIPQAISVSCQ</sequence>